<dbReference type="EMBL" id="MT143687">
    <property type="protein sequence ID" value="QJB00281.1"/>
    <property type="molecule type" value="Genomic_DNA"/>
</dbReference>
<organism evidence="1">
    <name type="scientific">viral metagenome</name>
    <dbReference type="NCBI Taxonomy" id="1070528"/>
    <lineage>
        <taxon>unclassified sequences</taxon>
        <taxon>metagenomes</taxon>
        <taxon>organismal metagenomes</taxon>
    </lineage>
</organism>
<dbReference type="InterPro" id="IPR000653">
    <property type="entry name" value="DegT/StrS_aminotransferase"/>
</dbReference>
<dbReference type="SUPFAM" id="SSF53383">
    <property type="entry name" value="PLP-dependent transferases"/>
    <property type="match status" value="1"/>
</dbReference>
<dbReference type="PANTHER" id="PTHR30244:SF34">
    <property type="entry name" value="DTDP-4-AMINO-4,6-DIDEOXYGALACTOSE TRANSAMINASE"/>
    <property type="match status" value="1"/>
</dbReference>
<dbReference type="InterPro" id="IPR015421">
    <property type="entry name" value="PyrdxlP-dep_Trfase_major"/>
</dbReference>
<keyword evidence="1" id="KW-0032">Aminotransferase</keyword>
<dbReference type="InterPro" id="IPR015424">
    <property type="entry name" value="PyrdxlP-dep_Trfase"/>
</dbReference>
<dbReference type="PIRSF" id="PIRSF000390">
    <property type="entry name" value="PLP_StrS"/>
    <property type="match status" value="1"/>
</dbReference>
<dbReference type="CDD" id="cd00616">
    <property type="entry name" value="AHBA_syn"/>
    <property type="match status" value="1"/>
</dbReference>
<name>A0A6M3LY54_9ZZZZ</name>
<proteinExistence type="predicted"/>
<dbReference type="Gene3D" id="3.40.640.10">
    <property type="entry name" value="Type I PLP-dependent aspartate aminotransferase-like (Major domain)"/>
    <property type="match status" value="1"/>
</dbReference>
<gene>
    <name evidence="1" type="ORF">MM171A00646_0018</name>
</gene>
<dbReference type="InterPro" id="IPR015422">
    <property type="entry name" value="PyrdxlP-dep_Trfase_small"/>
</dbReference>
<protein>
    <submittedName>
        <fullName evidence="1">Putative DegT/DnrJ/EryC1/StrS aminotransferase family protein</fullName>
    </submittedName>
</protein>
<dbReference type="GO" id="GO:0008483">
    <property type="term" value="F:transaminase activity"/>
    <property type="evidence" value="ECO:0007669"/>
    <property type="project" value="UniProtKB-KW"/>
</dbReference>
<dbReference type="Gene3D" id="3.90.1150.10">
    <property type="entry name" value="Aspartate Aminotransferase, domain 1"/>
    <property type="match status" value="1"/>
</dbReference>
<reference evidence="1" key="1">
    <citation type="submission" date="2020-03" db="EMBL/GenBank/DDBJ databases">
        <title>The deep terrestrial virosphere.</title>
        <authorList>
            <person name="Holmfeldt K."/>
            <person name="Nilsson E."/>
            <person name="Simone D."/>
            <person name="Lopez-Fernandez M."/>
            <person name="Wu X."/>
            <person name="de Brujin I."/>
            <person name="Lundin D."/>
            <person name="Andersson A."/>
            <person name="Bertilsson S."/>
            <person name="Dopson M."/>
        </authorList>
    </citation>
    <scope>NUCLEOTIDE SEQUENCE</scope>
    <source>
        <strain evidence="1">MM171A00646</strain>
    </source>
</reference>
<dbReference type="AlphaFoldDB" id="A0A6M3LY54"/>
<keyword evidence="1" id="KW-0808">Transferase</keyword>
<evidence type="ECO:0000313" key="1">
    <source>
        <dbReference type="EMBL" id="QJB00281.1"/>
    </source>
</evidence>
<dbReference type="Pfam" id="PF01041">
    <property type="entry name" value="DegT_DnrJ_EryC1"/>
    <property type="match status" value="1"/>
</dbReference>
<accession>A0A6M3LY54</accession>
<sequence>MEFLIPLFSPYIPPEAGEAVKQVIESGWINTGSKEKLFRERLQEKFGFPYCVATNNCTASLRASLAVIGVTRGDEVITTPWTMIATNTVILEQGATPVFSDIEYDTLNIDPESVVHKITDKTKAIMCVHYAGAPSRLDALRKIGKEYNLVVVEDAAQALGAKHNGEYVGSSGKLVNFSFQAIKTITSGDGGAIATDCEELYEKLQTLIWFGIDKTKREKTPLGTLPYDVNVLGFKYNMNDISAAMGLVGLNHFDEALQKRRDVARHYREELQNLNDVTLMNYPKNIDPAYWMFPIHVKHRLRFAEYMRRNGVEVSVHYPRNDGYTIFGGKQDLPVTERVDSDIIHIPIHSNLSEAQVAQVIDTVRRWHGY</sequence>
<dbReference type="GO" id="GO:0000271">
    <property type="term" value="P:polysaccharide biosynthetic process"/>
    <property type="evidence" value="ECO:0007669"/>
    <property type="project" value="TreeGrafter"/>
</dbReference>
<dbReference type="GO" id="GO:0030170">
    <property type="term" value="F:pyridoxal phosphate binding"/>
    <property type="evidence" value="ECO:0007669"/>
    <property type="project" value="TreeGrafter"/>
</dbReference>
<dbReference type="PANTHER" id="PTHR30244">
    <property type="entry name" value="TRANSAMINASE"/>
    <property type="match status" value="1"/>
</dbReference>